<keyword evidence="4" id="KW-1185">Reference proteome</keyword>
<feature type="coiled-coil region" evidence="1">
    <location>
        <begin position="178"/>
        <end position="205"/>
    </location>
</feature>
<evidence type="ECO:0000256" key="1">
    <source>
        <dbReference type="SAM" id="Coils"/>
    </source>
</evidence>
<name>A0A3M8CW53_9BACL</name>
<dbReference type="Pfam" id="PF14130">
    <property type="entry name" value="Cap4_nuclease"/>
    <property type="match status" value="1"/>
</dbReference>
<proteinExistence type="predicted"/>
<organism evidence="3 4">
    <name type="scientific">Brevibacillus fluminis</name>
    <dbReference type="NCBI Taxonomy" id="511487"/>
    <lineage>
        <taxon>Bacteria</taxon>
        <taxon>Bacillati</taxon>
        <taxon>Bacillota</taxon>
        <taxon>Bacilli</taxon>
        <taxon>Bacillales</taxon>
        <taxon>Paenibacillaceae</taxon>
        <taxon>Brevibacillus</taxon>
    </lineage>
</organism>
<dbReference type="InterPro" id="IPR025382">
    <property type="entry name" value="Cap4-like_endonuclease_dom"/>
</dbReference>
<dbReference type="RefSeq" id="WP_122921326.1">
    <property type="nucleotide sequence ID" value="NZ_RHHQ01000027.1"/>
</dbReference>
<evidence type="ECO:0000259" key="2">
    <source>
        <dbReference type="Pfam" id="PF14130"/>
    </source>
</evidence>
<dbReference type="EMBL" id="RHHQ01000027">
    <property type="protein sequence ID" value="RNB79749.1"/>
    <property type="molecule type" value="Genomic_DNA"/>
</dbReference>
<evidence type="ECO:0000313" key="4">
    <source>
        <dbReference type="Proteomes" id="UP000271031"/>
    </source>
</evidence>
<accession>A0A3M8CW53</accession>
<comment type="caution">
    <text evidence="3">The sequence shown here is derived from an EMBL/GenBank/DDBJ whole genome shotgun (WGS) entry which is preliminary data.</text>
</comment>
<gene>
    <name evidence="3" type="ORF">EDM56_28470</name>
</gene>
<dbReference type="GO" id="GO:0004518">
    <property type="term" value="F:nuclease activity"/>
    <property type="evidence" value="ECO:0007669"/>
    <property type="project" value="InterPro"/>
</dbReference>
<dbReference type="OrthoDB" id="9757917at2"/>
<keyword evidence="1" id="KW-0175">Coiled coil</keyword>
<dbReference type="AlphaFoldDB" id="A0A3M8CW53"/>
<protein>
    <submittedName>
        <fullName evidence="3">DUF4297 domain-containing protein</fullName>
    </submittedName>
</protein>
<reference evidence="3 4" key="1">
    <citation type="submission" date="2018-10" db="EMBL/GenBank/DDBJ databases">
        <title>Phylogenomics of Brevibacillus.</title>
        <authorList>
            <person name="Dunlap C."/>
        </authorList>
    </citation>
    <scope>NUCLEOTIDE SEQUENCE [LARGE SCALE GENOMIC DNA]</scope>
    <source>
        <strain evidence="3 4">JCM 15716</strain>
    </source>
</reference>
<feature type="domain" description="CD-NTase associated protein 4-like DNA endonuclease" evidence="2">
    <location>
        <begin position="17"/>
        <end position="199"/>
    </location>
</feature>
<sequence>MVNNELSIFQKTTDAIATNRGFLYQYLVTLNTWVNAYIKSIDTKIYCETEDDIKELNTSTNTVNFTQIKCYSSDFSLKSDDIQKALFNFFILYSKYDFEYVGEFFFVTNSSVKKRSDLLLEWVDASNPISDDLMSKIIPVVQELLSSVLCSEKDSIIAKYTKMIKTREGKKSGDKSNDEVLEKEIAELVEKMEFIESEYSKSQSAIVDEENIKAFIQKIRFSFENEEPEDSIESIRKRNLELIITIPKLKCLPNVMQARLLTEVYNKSSQSDIENRVLTIGLLNQIIDESLEEISNNVDSTLTNFLNSRFDTLEGMVATLLSREVTGDERKTVYELPIIIDEVRINEVTEQDTEKQSNLERKIRAMGIEDADESDSILELATQSRCSYLIHLDKLQIAGLNQEYQDLKQLEYKVRRLCLTAVQENKRKNNFDPVDFWVKFQDTLSDAAIDFGKLKSVDIDEEVVYAQMYQIAAECPLRWTKEKV</sequence>
<dbReference type="Proteomes" id="UP000271031">
    <property type="component" value="Unassembled WGS sequence"/>
</dbReference>
<evidence type="ECO:0000313" key="3">
    <source>
        <dbReference type="EMBL" id="RNB79749.1"/>
    </source>
</evidence>